<gene>
    <name evidence="2" type="ORF">M011DRAFT_457396</name>
</gene>
<dbReference type="EMBL" id="MU006568">
    <property type="protein sequence ID" value="KAF2748667.1"/>
    <property type="molecule type" value="Genomic_DNA"/>
</dbReference>
<dbReference type="Proteomes" id="UP000799440">
    <property type="component" value="Unassembled WGS sequence"/>
</dbReference>
<accession>A0A6A6VHT1</accession>
<dbReference type="AlphaFoldDB" id="A0A6A6VHT1"/>
<evidence type="ECO:0000313" key="3">
    <source>
        <dbReference type="Proteomes" id="UP000799440"/>
    </source>
</evidence>
<evidence type="ECO:0000256" key="1">
    <source>
        <dbReference type="SAM" id="MobiDB-lite"/>
    </source>
</evidence>
<protein>
    <submittedName>
        <fullName evidence="2">Uncharacterized protein</fullName>
    </submittedName>
</protein>
<evidence type="ECO:0000313" key="2">
    <source>
        <dbReference type="EMBL" id="KAF2748667.1"/>
    </source>
</evidence>
<feature type="compositionally biased region" description="Acidic residues" evidence="1">
    <location>
        <begin position="87"/>
        <end position="121"/>
    </location>
</feature>
<organism evidence="2 3">
    <name type="scientific">Sporormia fimetaria CBS 119925</name>
    <dbReference type="NCBI Taxonomy" id="1340428"/>
    <lineage>
        <taxon>Eukaryota</taxon>
        <taxon>Fungi</taxon>
        <taxon>Dikarya</taxon>
        <taxon>Ascomycota</taxon>
        <taxon>Pezizomycotina</taxon>
        <taxon>Dothideomycetes</taxon>
        <taxon>Pleosporomycetidae</taxon>
        <taxon>Pleosporales</taxon>
        <taxon>Sporormiaceae</taxon>
        <taxon>Sporormia</taxon>
    </lineage>
</organism>
<reference evidence="2" key="1">
    <citation type="journal article" date="2020" name="Stud. Mycol.">
        <title>101 Dothideomycetes genomes: a test case for predicting lifestyles and emergence of pathogens.</title>
        <authorList>
            <person name="Haridas S."/>
            <person name="Albert R."/>
            <person name="Binder M."/>
            <person name="Bloem J."/>
            <person name="Labutti K."/>
            <person name="Salamov A."/>
            <person name="Andreopoulos B."/>
            <person name="Baker S."/>
            <person name="Barry K."/>
            <person name="Bills G."/>
            <person name="Bluhm B."/>
            <person name="Cannon C."/>
            <person name="Castanera R."/>
            <person name="Culley D."/>
            <person name="Daum C."/>
            <person name="Ezra D."/>
            <person name="Gonzalez J."/>
            <person name="Henrissat B."/>
            <person name="Kuo A."/>
            <person name="Liang C."/>
            <person name="Lipzen A."/>
            <person name="Lutzoni F."/>
            <person name="Magnuson J."/>
            <person name="Mondo S."/>
            <person name="Nolan M."/>
            <person name="Ohm R."/>
            <person name="Pangilinan J."/>
            <person name="Park H.-J."/>
            <person name="Ramirez L."/>
            <person name="Alfaro M."/>
            <person name="Sun H."/>
            <person name="Tritt A."/>
            <person name="Yoshinaga Y."/>
            <person name="Zwiers L.-H."/>
            <person name="Turgeon B."/>
            <person name="Goodwin S."/>
            <person name="Spatafora J."/>
            <person name="Crous P."/>
            <person name="Grigoriev I."/>
        </authorList>
    </citation>
    <scope>NUCLEOTIDE SEQUENCE</scope>
    <source>
        <strain evidence="2">CBS 119925</strain>
    </source>
</reference>
<sequence length="121" mass="14139">MPARSSIASRPTPTYQRVPVWLPSSDYEADWFLYYAFENDRLNALGIHVVFHIYSTTYEEWLAYRHEIMWLEQQQQQPQQRRQILGLEEDEEGEGGDEDEGKEDEGEDAGGELEVEIDTIV</sequence>
<proteinExistence type="predicted"/>
<feature type="region of interest" description="Disordered" evidence="1">
    <location>
        <begin position="79"/>
        <end position="121"/>
    </location>
</feature>
<name>A0A6A6VHT1_9PLEO</name>
<keyword evidence="3" id="KW-1185">Reference proteome</keyword>